<sequence>MLIAHVLAISLSVFVPFSDGQFAYPIDPNPPSISSTFSCYECSGNRCDEQQVQGTHVENSCTGSRVACWTVRNMHTLSYTRTCEQPSSIRQGVFCNRHMEGKEFCFASTVGGQRIRICAKCCLSDRCNAGSLTGVADQTLQTCVACDGTTEGICNMEVPMNSGNSTYVEQCLLPNSDCWTERRVSSTGNVYVRGCQLRTCAQNGQAEECVANSNTGMTTCSQCCLGQLCNRFAKADGAKTSFKWSTLAISLTAVFMYI</sequence>
<keyword evidence="3" id="KW-1185">Reference proteome</keyword>
<reference evidence="3" key="1">
    <citation type="journal article" date="2002" name="Science">
        <title>The draft genome of Ciona intestinalis: insights into chordate and vertebrate origins.</title>
        <authorList>
            <person name="Dehal P."/>
            <person name="Satou Y."/>
            <person name="Campbell R.K."/>
            <person name="Chapman J."/>
            <person name="Degnan B."/>
            <person name="De Tomaso A."/>
            <person name="Davidson B."/>
            <person name="Di Gregorio A."/>
            <person name="Gelpke M."/>
            <person name="Goodstein D.M."/>
            <person name="Harafuji N."/>
            <person name="Hastings K.E."/>
            <person name="Ho I."/>
            <person name="Hotta K."/>
            <person name="Huang W."/>
            <person name="Kawashima T."/>
            <person name="Lemaire P."/>
            <person name="Martinez D."/>
            <person name="Meinertzhagen I.A."/>
            <person name="Necula S."/>
            <person name="Nonaka M."/>
            <person name="Putnam N."/>
            <person name="Rash S."/>
            <person name="Saiga H."/>
            <person name="Satake M."/>
            <person name="Terry A."/>
            <person name="Yamada L."/>
            <person name="Wang H.G."/>
            <person name="Awazu S."/>
            <person name="Azumi K."/>
            <person name="Boore J."/>
            <person name="Branno M."/>
            <person name="Chin-Bow S."/>
            <person name="DeSantis R."/>
            <person name="Doyle S."/>
            <person name="Francino P."/>
            <person name="Keys D.N."/>
            <person name="Haga S."/>
            <person name="Hayashi H."/>
            <person name="Hino K."/>
            <person name="Imai K.S."/>
            <person name="Inaba K."/>
            <person name="Kano S."/>
            <person name="Kobayashi K."/>
            <person name="Kobayashi M."/>
            <person name="Lee B.I."/>
            <person name="Makabe K.W."/>
            <person name="Manohar C."/>
            <person name="Matassi G."/>
            <person name="Medina M."/>
            <person name="Mochizuki Y."/>
            <person name="Mount S."/>
            <person name="Morishita T."/>
            <person name="Miura S."/>
            <person name="Nakayama A."/>
            <person name="Nishizaka S."/>
            <person name="Nomoto H."/>
            <person name="Ohta F."/>
            <person name="Oishi K."/>
            <person name="Rigoutsos I."/>
            <person name="Sano M."/>
            <person name="Sasaki A."/>
            <person name="Sasakura Y."/>
            <person name="Shoguchi E."/>
            <person name="Shin-i T."/>
            <person name="Spagnuolo A."/>
            <person name="Stainier D."/>
            <person name="Suzuki M.M."/>
            <person name="Tassy O."/>
            <person name="Takatori N."/>
            <person name="Tokuoka M."/>
            <person name="Yagi K."/>
            <person name="Yoshizaki F."/>
            <person name="Wada S."/>
            <person name="Zhang C."/>
            <person name="Hyatt P.D."/>
            <person name="Larimer F."/>
            <person name="Detter C."/>
            <person name="Doggett N."/>
            <person name="Glavina T."/>
            <person name="Hawkins T."/>
            <person name="Richardson P."/>
            <person name="Lucas S."/>
            <person name="Kohara Y."/>
            <person name="Levine M."/>
            <person name="Satoh N."/>
            <person name="Rokhsar D.S."/>
        </authorList>
    </citation>
    <scope>NUCLEOTIDE SEQUENCE [LARGE SCALE GENOMIC DNA]</scope>
</reference>
<evidence type="ECO:0000313" key="2">
    <source>
        <dbReference type="Ensembl" id="ENSCINP00000028266.2"/>
    </source>
</evidence>
<dbReference type="HOGENOM" id="CLU_1077510_0_0_1"/>
<dbReference type="OrthoDB" id="10488473at2759"/>
<keyword evidence="1" id="KW-0732">Signal</keyword>
<dbReference type="AlphaFoldDB" id="F6Z7Q8"/>
<dbReference type="RefSeq" id="XP_002128828.1">
    <property type="nucleotide sequence ID" value="XM_002128792.5"/>
</dbReference>
<protein>
    <submittedName>
        <fullName evidence="2">Uncharacterized LOC100185794</fullName>
    </submittedName>
</protein>
<dbReference type="Proteomes" id="UP000008144">
    <property type="component" value="Chromosome 5"/>
</dbReference>
<name>F6Z7Q8_CIOIN</name>
<accession>F6Z7Q8</accession>
<gene>
    <name evidence="2" type="primary">LOC100185794</name>
</gene>
<organism evidence="2 3">
    <name type="scientific">Ciona intestinalis</name>
    <name type="common">Transparent sea squirt</name>
    <name type="synonym">Ascidia intestinalis</name>
    <dbReference type="NCBI Taxonomy" id="7719"/>
    <lineage>
        <taxon>Eukaryota</taxon>
        <taxon>Metazoa</taxon>
        <taxon>Chordata</taxon>
        <taxon>Tunicata</taxon>
        <taxon>Ascidiacea</taxon>
        <taxon>Phlebobranchia</taxon>
        <taxon>Cionidae</taxon>
        <taxon>Ciona</taxon>
    </lineage>
</organism>
<reference evidence="2" key="4">
    <citation type="submission" date="2025-09" db="UniProtKB">
        <authorList>
            <consortium name="Ensembl"/>
        </authorList>
    </citation>
    <scope>IDENTIFICATION</scope>
</reference>
<dbReference type="GeneID" id="100185794"/>
<feature type="chain" id="PRO_5014090343" evidence="1">
    <location>
        <begin position="21"/>
        <end position="258"/>
    </location>
</feature>
<dbReference type="KEGG" id="cin:100185794"/>
<accession>A0A1W2WCF9</accession>
<reference evidence="2" key="3">
    <citation type="submission" date="2025-08" db="UniProtKB">
        <authorList>
            <consortium name="Ensembl"/>
        </authorList>
    </citation>
    <scope>IDENTIFICATION</scope>
</reference>
<feature type="signal peptide" evidence="1">
    <location>
        <begin position="1"/>
        <end position="20"/>
    </location>
</feature>
<dbReference type="InParanoid" id="F6Z7Q8"/>
<proteinExistence type="predicted"/>
<evidence type="ECO:0000313" key="3">
    <source>
        <dbReference type="Proteomes" id="UP000008144"/>
    </source>
</evidence>
<reference evidence="2" key="2">
    <citation type="journal article" date="2008" name="Genome Biol.">
        <title>Improved genome assembly and evidence-based global gene model set for the chordate Ciona intestinalis: new insight into intron and operon populations.</title>
        <authorList>
            <person name="Satou Y."/>
            <person name="Mineta K."/>
            <person name="Ogasawara M."/>
            <person name="Sasakura Y."/>
            <person name="Shoguchi E."/>
            <person name="Ueno K."/>
            <person name="Yamada L."/>
            <person name="Matsumoto J."/>
            <person name="Wasserscheid J."/>
            <person name="Dewar K."/>
            <person name="Wiley G.B."/>
            <person name="Macmil S.L."/>
            <person name="Roe B.A."/>
            <person name="Zeller R.W."/>
            <person name="Hastings K.E."/>
            <person name="Lemaire P."/>
            <person name="Lindquist E."/>
            <person name="Endo T."/>
            <person name="Hotta K."/>
            <person name="Inaba K."/>
        </authorList>
    </citation>
    <scope>NUCLEOTIDE SEQUENCE [LARGE SCALE GENOMIC DNA]</scope>
    <source>
        <strain evidence="2">wild type</strain>
    </source>
</reference>
<dbReference type="Ensembl" id="ENSCINT00000028512.2">
    <property type="protein sequence ID" value="ENSCINP00000028266.2"/>
    <property type="gene ID" value="ENSCING00000016254.2"/>
</dbReference>
<evidence type="ECO:0000256" key="1">
    <source>
        <dbReference type="SAM" id="SignalP"/>
    </source>
</evidence>
<dbReference type="EMBL" id="EAAA01002214">
    <property type="status" value="NOT_ANNOTATED_CDS"/>
    <property type="molecule type" value="Genomic_DNA"/>
</dbReference>